<proteinExistence type="predicted"/>
<dbReference type="GO" id="GO:0016020">
    <property type="term" value="C:membrane"/>
    <property type="evidence" value="ECO:0007669"/>
    <property type="project" value="UniProtKB-SubCell"/>
</dbReference>
<dbReference type="AlphaFoldDB" id="A0A0C5WUT3"/>
<dbReference type="InterPro" id="IPR050638">
    <property type="entry name" value="AA-Vitamin_Transporters"/>
</dbReference>
<keyword evidence="3 5" id="KW-1133">Transmembrane helix</keyword>
<evidence type="ECO:0000256" key="1">
    <source>
        <dbReference type="ARBA" id="ARBA00004141"/>
    </source>
</evidence>
<evidence type="ECO:0000313" key="7">
    <source>
        <dbReference type="EMBL" id="AJR08819.1"/>
    </source>
</evidence>
<feature type="transmembrane region" description="Helical" evidence="5">
    <location>
        <begin position="41"/>
        <end position="63"/>
    </location>
</feature>
<dbReference type="Proteomes" id="UP000032303">
    <property type="component" value="Chromosome 2"/>
</dbReference>
<gene>
    <name evidence="7" type="ORF">H744_2c2155</name>
</gene>
<evidence type="ECO:0000256" key="2">
    <source>
        <dbReference type="ARBA" id="ARBA00022692"/>
    </source>
</evidence>
<organism evidence="7 8">
    <name type="scientific">Photobacterium gaetbulicola Gung47</name>
    <dbReference type="NCBI Taxonomy" id="658445"/>
    <lineage>
        <taxon>Bacteria</taxon>
        <taxon>Pseudomonadati</taxon>
        <taxon>Pseudomonadota</taxon>
        <taxon>Gammaproteobacteria</taxon>
        <taxon>Vibrionales</taxon>
        <taxon>Vibrionaceae</taxon>
        <taxon>Photobacterium</taxon>
    </lineage>
</organism>
<dbReference type="EMBL" id="CP005974">
    <property type="protein sequence ID" value="AJR08819.1"/>
    <property type="molecule type" value="Genomic_DNA"/>
</dbReference>
<feature type="transmembrane region" description="Helical" evidence="5">
    <location>
        <begin position="271"/>
        <end position="290"/>
    </location>
</feature>
<feature type="transmembrane region" description="Helical" evidence="5">
    <location>
        <begin position="183"/>
        <end position="205"/>
    </location>
</feature>
<feature type="transmembrane region" description="Helical" evidence="5">
    <location>
        <begin position="246"/>
        <end position="265"/>
    </location>
</feature>
<feature type="transmembrane region" description="Helical" evidence="5">
    <location>
        <begin position="125"/>
        <end position="145"/>
    </location>
</feature>
<dbReference type="Pfam" id="PF00892">
    <property type="entry name" value="EamA"/>
    <property type="match status" value="1"/>
</dbReference>
<feature type="transmembrane region" description="Helical" evidence="5">
    <location>
        <begin position="99"/>
        <end position="118"/>
    </location>
</feature>
<evidence type="ECO:0000256" key="5">
    <source>
        <dbReference type="SAM" id="Phobius"/>
    </source>
</evidence>
<dbReference type="SUPFAM" id="SSF103481">
    <property type="entry name" value="Multidrug resistance efflux transporter EmrE"/>
    <property type="match status" value="2"/>
</dbReference>
<evidence type="ECO:0000259" key="6">
    <source>
        <dbReference type="Pfam" id="PF00892"/>
    </source>
</evidence>
<feature type="transmembrane region" description="Helical" evidence="5">
    <location>
        <begin position="151"/>
        <end position="171"/>
    </location>
</feature>
<dbReference type="PANTHER" id="PTHR32322">
    <property type="entry name" value="INNER MEMBRANE TRANSPORTER"/>
    <property type="match status" value="1"/>
</dbReference>
<keyword evidence="4 5" id="KW-0472">Membrane</keyword>
<keyword evidence="8" id="KW-1185">Reference proteome</keyword>
<dbReference type="InterPro" id="IPR037185">
    <property type="entry name" value="EmrE-like"/>
</dbReference>
<dbReference type="KEGG" id="pgb:H744_2c2155"/>
<keyword evidence="2 5" id="KW-0812">Transmembrane</keyword>
<name>A0A0C5WUT3_9GAMM</name>
<comment type="subcellular location">
    <subcellularLocation>
        <location evidence="1">Membrane</location>
        <topology evidence="1">Multi-pass membrane protein</topology>
    </subcellularLocation>
</comment>
<evidence type="ECO:0000256" key="4">
    <source>
        <dbReference type="ARBA" id="ARBA00023136"/>
    </source>
</evidence>
<dbReference type="HOGENOM" id="CLU_069324_0_0_6"/>
<dbReference type="PANTHER" id="PTHR32322:SF9">
    <property type="entry name" value="AMINO-ACID METABOLITE EFFLUX PUMP-RELATED"/>
    <property type="match status" value="1"/>
</dbReference>
<protein>
    <submittedName>
        <fullName evidence="7">Putative transmembrane protein</fullName>
    </submittedName>
</protein>
<dbReference type="PATRIC" id="fig|658445.3.peg.4137"/>
<dbReference type="STRING" id="658445.H744_2c2155"/>
<feature type="transmembrane region" description="Helical" evidence="5">
    <location>
        <begin position="211"/>
        <end position="234"/>
    </location>
</feature>
<feature type="transmembrane region" description="Helical" evidence="5">
    <location>
        <begin position="75"/>
        <end position="93"/>
    </location>
</feature>
<evidence type="ECO:0000313" key="8">
    <source>
        <dbReference type="Proteomes" id="UP000032303"/>
    </source>
</evidence>
<feature type="domain" description="EamA" evidence="6">
    <location>
        <begin position="153"/>
        <end position="288"/>
    </location>
</feature>
<accession>A0A0C5WUT3</accession>
<sequence>MHKSPLRIVLLVTCAMLAFAGNSILCRLALAEGFIDAGSFTLIRLVSGAVTLVLLTLAMYSKASYSPSNWHKSDLLGALMLLGYAAAFSFSYINITTGTGALILFASVQFTMIGYHLFSGNKLQFWECIGLGLSLSGFGYLLVPHATRPDLLAAALMAIAGICWAAFTILGKSFSERPAMVTMGMSFALATLLGGLIAAVSFPYLAAAASLSYRGVILAVTSGAVASGIGYAIWYAVLPALSILKASVVQLSVPALASIAGWIVLSEKITISTAIATTLILGGIALVFAARSNQ</sequence>
<reference evidence="7 8" key="1">
    <citation type="submission" date="2013-05" db="EMBL/GenBank/DDBJ databases">
        <title>Complete genome sequence of the lipase-producing bacterium Photobacterium gaetbulicola Gung47.</title>
        <authorList>
            <person name="Kim Y.-O."/>
        </authorList>
    </citation>
    <scope>NUCLEOTIDE SEQUENCE [LARGE SCALE GENOMIC DNA]</scope>
    <source>
        <strain evidence="7 8">Gung47</strain>
    </source>
</reference>
<dbReference type="InterPro" id="IPR000620">
    <property type="entry name" value="EamA_dom"/>
</dbReference>
<evidence type="ECO:0000256" key="3">
    <source>
        <dbReference type="ARBA" id="ARBA00022989"/>
    </source>
</evidence>